<accession>A0A286GAW5</accession>
<name>A0A286GAW5_9BACT</name>
<dbReference type="EMBL" id="OCNH01000003">
    <property type="protein sequence ID" value="SOD92289.1"/>
    <property type="molecule type" value="Genomic_DNA"/>
</dbReference>
<dbReference type="AlphaFoldDB" id="A0A286GAW5"/>
<sequence length="47" mass="5675">MFVQLSHTNRPKKVQFLENKDRIHILYNQAISQKSVEEALHPRLFLR</sequence>
<gene>
    <name evidence="1" type="ORF">SAMN06269250_3903</name>
</gene>
<evidence type="ECO:0000313" key="1">
    <source>
        <dbReference type="EMBL" id="SOD92289.1"/>
    </source>
</evidence>
<proteinExistence type="predicted"/>
<reference evidence="2" key="1">
    <citation type="submission" date="2017-09" db="EMBL/GenBank/DDBJ databases">
        <authorList>
            <person name="Varghese N."/>
            <person name="Submissions S."/>
        </authorList>
    </citation>
    <scope>NUCLEOTIDE SEQUENCE [LARGE SCALE GENOMIC DNA]</scope>
    <source>
        <strain evidence="2">DSM 29961</strain>
    </source>
</reference>
<organism evidence="1 2">
    <name type="scientific">Spirosoma fluviale</name>
    <dbReference type="NCBI Taxonomy" id="1597977"/>
    <lineage>
        <taxon>Bacteria</taxon>
        <taxon>Pseudomonadati</taxon>
        <taxon>Bacteroidota</taxon>
        <taxon>Cytophagia</taxon>
        <taxon>Cytophagales</taxon>
        <taxon>Cytophagaceae</taxon>
        <taxon>Spirosoma</taxon>
    </lineage>
</organism>
<protein>
    <submittedName>
        <fullName evidence="1">Uncharacterized protein</fullName>
    </submittedName>
</protein>
<evidence type="ECO:0000313" key="2">
    <source>
        <dbReference type="Proteomes" id="UP000219452"/>
    </source>
</evidence>
<dbReference type="Proteomes" id="UP000219452">
    <property type="component" value="Unassembled WGS sequence"/>
</dbReference>
<keyword evidence="2" id="KW-1185">Reference proteome</keyword>